<evidence type="ECO:0000256" key="3">
    <source>
        <dbReference type="SAM" id="MobiDB-lite"/>
    </source>
</evidence>
<keyword evidence="5" id="KW-1185">Reference proteome</keyword>
<feature type="region of interest" description="Disordered" evidence="3">
    <location>
        <begin position="1"/>
        <end position="35"/>
    </location>
</feature>
<accession>A0A167Q7U0</accession>
<protein>
    <submittedName>
        <fullName evidence="4">NAD(P)-binding domain protein</fullName>
    </submittedName>
</protein>
<dbReference type="PANTHER" id="PTHR24320">
    <property type="entry name" value="RETINOL DEHYDROGENASE"/>
    <property type="match status" value="1"/>
</dbReference>
<name>A0A167Q7U0_9HYPO</name>
<sequence length="381" mass="40432">MYPSPSATTSSPPAAVHNIPAAPPPPPHPRPGTMSRYAEASKLENVNGPGDARPTALQIIHDEQREGDFVGKVAVVTGASSGIGPPTIGALLATGATVYGTARDVPKATAAIDALNLSAEARSRAHVVYMDHTKLATVKAAADAIKRASPAINILINSAGVMMVPTRTLTEDGFEVQMGTNHLAHFYLFCQLRDALAAGSTPSFASRVVNVTSAAHRWLDNLDPDDLQLAKPGAYTPQFAYAASKTANIHMANAVDRKYGGRAQGAIHGYTAMPGGIRSPLQRYLENYDAIMEDPVMARFFKSPEQGAATSVFAAVARELEGKGGLYLDNCMVLTKVIPPDHKDVGHARLVSGYAPWAFNPEREDALWQASLKAVGLPEDF</sequence>
<organism evidence="4 5">
    <name type="scientific">Niveomyces insectorum RCEF 264</name>
    <dbReference type="NCBI Taxonomy" id="1081102"/>
    <lineage>
        <taxon>Eukaryota</taxon>
        <taxon>Fungi</taxon>
        <taxon>Dikarya</taxon>
        <taxon>Ascomycota</taxon>
        <taxon>Pezizomycotina</taxon>
        <taxon>Sordariomycetes</taxon>
        <taxon>Hypocreomycetidae</taxon>
        <taxon>Hypocreales</taxon>
        <taxon>Cordycipitaceae</taxon>
        <taxon>Niveomyces</taxon>
    </lineage>
</organism>
<proteinExistence type="inferred from homology"/>
<dbReference type="Proteomes" id="UP000076874">
    <property type="component" value="Unassembled WGS sequence"/>
</dbReference>
<keyword evidence="2" id="KW-0560">Oxidoreductase</keyword>
<dbReference type="SUPFAM" id="SSF51735">
    <property type="entry name" value="NAD(P)-binding Rossmann-fold domains"/>
    <property type="match status" value="1"/>
</dbReference>
<dbReference type="InterPro" id="IPR002347">
    <property type="entry name" value="SDR_fam"/>
</dbReference>
<dbReference type="EMBL" id="AZHD01000014">
    <property type="protein sequence ID" value="OAA57383.1"/>
    <property type="molecule type" value="Genomic_DNA"/>
</dbReference>
<comment type="similarity">
    <text evidence="1">Belongs to the short-chain dehydrogenases/reductases (SDR) family.</text>
</comment>
<dbReference type="Pfam" id="PF00106">
    <property type="entry name" value="adh_short"/>
    <property type="match status" value="1"/>
</dbReference>
<comment type="caution">
    <text evidence="4">The sequence shown here is derived from an EMBL/GenBank/DDBJ whole genome shotgun (WGS) entry which is preliminary data.</text>
</comment>
<dbReference type="AlphaFoldDB" id="A0A167Q7U0"/>
<evidence type="ECO:0000256" key="2">
    <source>
        <dbReference type="ARBA" id="ARBA00023002"/>
    </source>
</evidence>
<dbReference type="InterPro" id="IPR036291">
    <property type="entry name" value="NAD(P)-bd_dom_sf"/>
</dbReference>
<evidence type="ECO:0000313" key="4">
    <source>
        <dbReference type="EMBL" id="OAA57383.1"/>
    </source>
</evidence>
<reference evidence="4 5" key="1">
    <citation type="journal article" date="2016" name="Genome Biol. Evol.">
        <title>Divergent and convergent evolution of fungal pathogenicity.</title>
        <authorList>
            <person name="Shang Y."/>
            <person name="Xiao G."/>
            <person name="Zheng P."/>
            <person name="Cen K."/>
            <person name="Zhan S."/>
            <person name="Wang C."/>
        </authorList>
    </citation>
    <scope>NUCLEOTIDE SEQUENCE [LARGE SCALE GENOMIC DNA]</scope>
    <source>
        <strain evidence="4 5">RCEF 264</strain>
    </source>
</reference>
<dbReference type="OrthoDB" id="191139at2759"/>
<dbReference type="Gene3D" id="3.40.50.720">
    <property type="entry name" value="NAD(P)-binding Rossmann-like Domain"/>
    <property type="match status" value="1"/>
</dbReference>
<dbReference type="PRINTS" id="PR00081">
    <property type="entry name" value="GDHRDH"/>
</dbReference>
<dbReference type="GO" id="GO:0016491">
    <property type="term" value="F:oxidoreductase activity"/>
    <property type="evidence" value="ECO:0007669"/>
    <property type="project" value="UniProtKB-KW"/>
</dbReference>
<dbReference type="STRING" id="1081102.A0A167Q7U0"/>
<dbReference type="PANTHER" id="PTHR24320:SF272">
    <property type="entry name" value="NAD(P)-BINDING ROSSMANN-FOLD SUPERFAMILY PROTEIN"/>
    <property type="match status" value="1"/>
</dbReference>
<evidence type="ECO:0000313" key="5">
    <source>
        <dbReference type="Proteomes" id="UP000076874"/>
    </source>
</evidence>
<feature type="compositionally biased region" description="Pro residues" evidence="3">
    <location>
        <begin position="21"/>
        <end position="30"/>
    </location>
</feature>
<evidence type="ECO:0000256" key="1">
    <source>
        <dbReference type="ARBA" id="ARBA00006484"/>
    </source>
</evidence>
<gene>
    <name evidence="4" type="ORF">SPI_07042</name>
</gene>
<feature type="compositionally biased region" description="Low complexity" evidence="3">
    <location>
        <begin position="1"/>
        <end position="20"/>
    </location>
</feature>